<name>A0A6M3ID43_9ZZZZ</name>
<dbReference type="AlphaFoldDB" id="A0A6M3ID43"/>
<reference evidence="2" key="1">
    <citation type="submission" date="2020-03" db="EMBL/GenBank/DDBJ databases">
        <title>The deep terrestrial virosphere.</title>
        <authorList>
            <person name="Holmfeldt K."/>
            <person name="Nilsson E."/>
            <person name="Simone D."/>
            <person name="Lopez-Fernandez M."/>
            <person name="Wu X."/>
            <person name="de Brujin I."/>
            <person name="Lundin D."/>
            <person name="Andersson A."/>
            <person name="Bertilsson S."/>
            <person name="Dopson M."/>
        </authorList>
    </citation>
    <scope>NUCLEOTIDE SEQUENCE</scope>
    <source>
        <strain evidence="2">MM415B02061</strain>
    </source>
</reference>
<organism evidence="2">
    <name type="scientific">viral metagenome</name>
    <dbReference type="NCBI Taxonomy" id="1070528"/>
    <lineage>
        <taxon>unclassified sequences</taxon>
        <taxon>metagenomes</taxon>
        <taxon>organismal metagenomes</taxon>
    </lineage>
</organism>
<keyword evidence="1" id="KW-1133">Transmembrane helix</keyword>
<accession>A0A6M3ID43</accession>
<protein>
    <submittedName>
        <fullName evidence="2">Uncharacterized protein</fullName>
    </submittedName>
</protein>
<keyword evidence="1" id="KW-0472">Membrane</keyword>
<sequence length="117" mass="12849">MFNGKGVSETDRILIALTSLALNAPSTYTIAWSKDDPEKQKHFPILYAGIGTSIATVVGAIFGHKDWGNLLMWGGMLGTFALFMYVVFIYKNADGEDQFLFVNGETSDAEPVHILMV</sequence>
<feature type="transmembrane region" description="Helical" evidence="1">
    <location>
        <begin position="70"/>
        <end position="90"/>
    </location>
</feature>
<feature type="transmembrane region" description="Helical" evidence="1">
    <location>
        <begin position="12"/>
        <end position="33"/>
    </location>
</feature>
<feature type="transmembrane region" description="Helical" evidence="1">
    <location>
        <begin position="45"/>
        <end position="64"/>
    </location>
</feature>
<dbReference type="EMBL" id="MT141153">
    <property type="protein sequence ID" value="QJA55356.1"/>
    <property type="molecule type" value="Genomic_DNA"/>
</dbReference>
<evidence type="ECO:0000313" key="2">
    <source>
        <dbReference type="EMBL" id="QJA55356.1"/>
    </source>
</evidence>
<keyword evidence="1" id="KW-0812">Transmembrane</keyword>
<evidence type="ECO:0000256" key="1">
    <source>
        <dbReference type="SAM" id="Phobius"/>
    </source>
</evidence>
<gene>
    <name evidence="2" type="ORF">MM415B02061_0014</name>
</gene>
<proteinExistence type="predicted"/>